<feature type="region of interest" description="Disordered" evidence="1">
    <location>
        <begin position="124"/>
        <end position="145"/>
    </location>
</feature>
<dbReference type="Pfam" id="PF08268">
    <property type="entry name" value="FBA_3"/>
    <property type="match status" value="1"/>
</dbReference>
<feature type="domain" description="F-box associated beta-propeller type 3" evidence="2">
    <location>
        <begin position="18"/>
        <end position="109"/>
    </location>
</feature>
<name>A0A6D2ILU2_9BRAS</name>
<proteinExistence type="predicted"/>
<sequence>MFGQKHSSLSIKNSTMKEDVEKGELSTNQYNLQDDKLSKPYSQISTIRVAGVTAAGDIVLSMGYTGVTSTPFYVFYFNPEKKTLQSIEVQGFGDVFGRNNDVEVFVDHVEDHKFNITKTRYAATSISQPERKPKPTSISTSHEAQLQQDGGTFDALCLLDDH</sequence>
<protein>
    <recommendedName>
        <fullName evidence="2">F-box associated beta-propeller type 3 domain-containing protein</fullName>
    </recommendedName>
</protein>
<dbReference type="AlphaFoldDB" id="A0A6D2ILU2"/>
<evidence type="ECO:0000259" key="2">
    <source>
        <dbReference type="Pfam" id="PF08268"/>
    </source>
</evidence>
<gene>
    <name evidence="3" type="ORF">MERR_LOCUS13843</name>
</gene>
<reference evidence="3" key="1">
    <citation type="submission" date="2020-01" db="EMBL/GenBank/DDBJ databases">
        <authorList>
            <person name="Mishra B."/>
        </authorList>
    </citation>
    <scope>NUCLEOTIDE SEQUENCE [LARGE SCALE GENOMIC DNA]</scope>
</reference>
<evidence type="ECO:0000256" key="1">
    <source>
        <dbReference type="SAM" id="MobiDB-lite"/>
    </source>
</evidence>
<dbReference type="Proteomes" id="UP000467841">
    <property type="component" value="Unassembled WGS sequence"/>
</dbReference>
<dbReference type="EMBL" id="CACVBM020001052">
    <property type="protein sequence ID" value="CAA7026608.1"/>
    <property type="molecule type" value="Genomic_DNA"/>
</dbReference>
<feature type="compositionally biased region" description="Polar residues" evidence="1">
    <location>
        <begin position="136"/>
        <end position="145"/>
    </location>
</feature>
<keyword evidence="4" id="KW-1185">Reference proteome</keyword>
<evidence type="ECO:0000313" key="3">
    <source>
        <dbReference type="EMBL" id="CAA7026608.1"/>
    </source>
</evidence>
<organism evidence="3 4">
    <name type="scientific">Microthlaspi erraticum</name>
    <dbReference type="NCBI Taxonomy" id="1685480"/>
    <lineage>
        <taxon>Eukaryota</taxon>
        <taxon>Viridiplantae</taxon>
        <taxon>Streptophyta</taxon>
        <taxon>Embryophyta</taxon>
        <taxon>Tracheophyta</taxon>
        <taxon>Spermatophyta</taxon>
        <taxon>Magnoliopsida</taxon>
        <taxon>eudicotyledons</taxon>
        <taxon>Gunneridae</taxon>
        <taxon>Pentapetalae</taxon>
        <taxon>rosids</taxon>
        <taxon>malvids</taxon>
        <taxon>Brassicales</taxon>
        <taxon>Brassicaceae</taxon>
        <taxon>Coluteocarpeae</taxon>
        <taxon>Microthlaspi</taxon>
    </lineage>
</organism>
<dbReference type="InterPro" id="IPR013187">
    <property type="entry name" value="F-box-assoc_dom_typ3"/>
</dbReference>
<comment type="caution">
    <text evidence="3">The sequence shown here is derived from an EMBL/GenBank/DDBJ whole genome shotgun (WGS) entry which is preliminary data.</text>
</comment>
<evidence type="ECO:0000313" key="4">
    <source>
        <dbReference type="Proteomes" id="UP000467841"/>
    </source>
</evidence>
<accession>A0A6D2ILU2</accession>